<comment type="pathway">
    <text evidence="1">Protein modification; protein ubiquitination.</text>
</comment>
<dbReference type="GO" id="GO:0008270">
    <property type="term" value="F:zinc ion binding"/>
    <property type="evidence" value="ECO:0007669"/>
    <property type="project" value="UniProtKB-KW"/>
</dbReference>
<gene>
    <name evidence="6" type="ORF">RDB_LOCUS77067</name>
</gene>
<dbReference type="PANTHER" id="PTHR12389:SF0">
    <property type="entry name" value="E3 UBIQUITIN-PROTEIN LIGASE LISTERIN"/>
    <property type="match status" value="1"/>
</dbReference>
<dbReference type="GO" id="GO:0043023">
    <property type="term" value="F:ribosomal large subunit binding"/>
    <property type="evidence" value="ECO:0007669"/>
    <property type="project" value="TreeGrafter"/>
</dbReference>
<dbReference type="GO" id="GO:0072344">
    <property type="term" value="P:rescue of stalled ribosome"/>
    <property type="evidence" value="ECO:0007669"/>
    <property type="project" value="UniProtKB-UniRule"/>
</dbReference>
<comment type="caution">
    <text evidence="6">The sequence shown here is derived from an EMBL/GenBank/DDBJ whole genome shotgun (WGS) entry which is preliminary data.</text>
</comment>
<feature type="domain" description="E3 ubiquitin-protein ligase listerin ubiquitin conjugating" evidence="5">
    <location>
        <begin position="1545"/>
        <end position="1607"/>
    </location>
</feature>
<name>A0A8H3B6T5_9AGAM</name>
<dbReference type="InterPro" id="IPR054478">
    <property type="entry name" value="LTN1_UBC"/>
</dbReference>
<reference evidence="6" key="1">
    <citation type="submission" date="2021-01" db="EMBL/GenBank/DDBJ databases">
        <authorList>
            <person name="Kaushik A."/>
        </authorList>
    </citation>
    <scope>NUCLEOTIDE SEQUENCE</scope>
    <source>
        <strain evidence="6">AG1-1B</strain>
    </source>
</reference>
<dbReference type="GO" id="GO:0061630">
    <property type="term" value="F:ubiquitin protein ligase activity"/>
    <property type="evidence" value="ECO:0007669"/>
    <property type="project" value="UniProtKB-UniRule"/>
</dbReference>
<dbReference type="PANTHER" id="PTHR12389">
    <property type="entry name" value="ZINC FINGER PROTEIN 294"/>
    <property type="match status" value="1"/>
</dbReference>
<dbReference type="GO" id="GO:0005829">
    <property type="term" value="C:cytosol"/>
    <property type="evidence" value="ECO:0007669"/>
    <property type="project" value="UniProtKB-UniRule"/>
</dbReference>
<feature type="region of interest" description="Disordered" evidence="2">
    <location>
        <begin position="341"/>
        <end position="373"/>
    </location>
</feature>
<dbReference type="GO" id="GO:1990112">
    <property type="term" value="C:RQC complex"/>
    <property type="evidence" value="ECO:0007669"/>
    <property type="project" value="UniProtKB-UniRule"/>
</dbReference>
<comment type="function">
    <text evidence="1">E3 ubiquitin-protein ligase. Component of the ribosome quality control complex (RQC), a ribosome-associated complex that mediates ubiquitination and extraction of incompletely synthesized nascent chains for proteasomal degradation.</text>
</comment>
<keyword evidence="1" id="KW-0863">Zinc-finger</keyword>
<evidence type="ECO:0000256" key="1">
    <source>
        <dbReference type="RuleBase" id="RU367090"/>
    </source>
</evidence>
<evidence type="ECO:0000313" key="7">
    <source>
        <dbReference type="Proteomes" id="UP000663826"/>
    </source>
</evidence>
<evidence type="ECO:0000256" key="2">
    <source>
        <dbReference type="SAM" id="MobiDB-lite"/>
    </source>
</evidence>
<dbReference type="InterPro" id="IPR054476">
    <property type="entry name" value="Ltn1_N"/>
</dbReference>
<dbReference type="Pfam" id="PF22958">
    <property type="entry name" value="Ltn1_1st"/>
    <property type="match status" value="1"/>
</dbReference>
<dbReference type="Pfam" id="PF23009">
    <property type="entry name" value="UBC_like"/>
    <property type="match status" value="1"/>
</dbReference>
<organism evidence="6 7">
    <name type="scientific">Rhizoctonia solani</name>
    <dbReference type="NCBI Taxonomy" id="456999"/>
    <lineage>
        <taxon>Eukaryota</taxon>
        <taxon>Fungi</taxon>
        <taxon>Dikarya</taxon>
        <taxon>Basidiomycota</taxon>
        <taxon>Agaricomycotina</taxon>
        <taxon>Agaricomycetes</taxon>
        <taxon>Cantharellales</taxon>
        <taxon>Ceratobasidiaceae</taxon>
        <taxon>Rhizoctonia</taxon>
    </lineage>
</organism>
<dbReference type="Proteomes" id="UP000663826">
    <property type="component" value="Unassembled WGS sequence"/>
</dbReference>
<dbReference type="EMBL" id="CAJMWQ010001389">
    <property type="protein sequence ID" value="CAE6449058.1"/>
    <property type="molecule type" value="Genomic_DNA"/>
</dbReference>
<dbReference type="Pfam" id="PF22999">
    <property type="entry name" value="LTN1_E3_ligase_6th"/>
    <property type="match status" value="1"/>
</dbReference>
<evidence type="ECO:0000259" key="4">
    <source>
        <dbReference type="Pfam" id="PF22999"/>
    </source>
</evidence>
<dbReference type="InterPro" id="IPR039795">
    <property type="entry name" value="LTN1/Rkr1"/>
</dbReference>
<feature type="domain" description="E3 ubiquitin-protein ligase listerin N-terminal" evidence="3">
    <location>
        <begin position="2"/>
        <end position="113"/>
    </location>
</feature>
<dbReference type="GO" id="GO:1990116">
    <property type="term" value="P:ribosome-associated ubiquitin-dependent protein catabolic process"/>
    <property type="evidence" value="ECO:0007669"/>
    <property type="project" value="UniProtKB-UniRule"/>
</dbReference>
<accession>A0A8H3B6T5</accession>
<keyword evidence="1" id="KW-0479">Metal-binding</keyword>
<dbReference type="UniPathway" id="UPA00143"/>
<dbReference type="GO" id="GO:0016567">
    <property type="term" value="P:protein ubiquitination"/>
    <property type="evidence" value="ECO:0007669"/>
    <property type="project" value="UniProtKB-UniPathway"/>
</dbReference>
<keyword evidence="1" id="KW-0862">Zinc</keyword>
<feature type="compositionally biased region" description="Low complexity" evidence="2">
    <location>
        <begin position="363"/>
        <end position="373"/>
    </location>
</feature>
<comment type="catalytic activity">
    <reaction evidence="1">
        <text>S-ubiquitinyl-[E2 ubiquitin-conjugating enzyme]-L-cysteine + [acceptor protein]-L-lysine = [E2 ubiquitin-conjugating enzyme]-L-cysteine + N(6)-ubiquitinyl-[acceptor protein]-L-lysine.</text>
        <dbReference type="EC" id="2.3.2.27"/>
    </reaction>
</comment>
<dbReference type="EC" id="2.3.2.27" evidence="1"/>
<dbReference type="InterPro" id="IPR016024">
    <property type="entry name" value="ARM-type_fold"/>
</dbReference>
<feature type="compositionally biased region" description="Acidic residues" evidence="2">
    <location>
        <begin position="350"/>
        <end position="360"/>
    </location>
</feature>
<keyword evidence="1" id="KW-0833">Ubl conjugation pathway</keyword>
<dbReference type="InterPro" id="IPR054477">
    <property type="entry name" value="LTN1_E3_ligase_6th"/>
</dbReference>
<dbReference type="SUPFAM" id="SSF48371">
    <property type="entry name" value="ARM repeat"/>
    <property type="match status" value="1"/>
</dbReference>
<comment type="similarity">
    <text evidence="1">Belongs to the LTN1 family.</text>
</comment>
<keyword evidence="1" id="KW-0808">Transferase</keyword>
<proteinExistence type="inferred from homology"/>
<evidence type="ECO:0000259" key="3">
    <source>
        <dbReference type="Pfam" id="PF22958"/>
    </source>
</evidence>
<sequence>MVLCFKGLSKKDPVTKIKALDELATTLSDESWSTALPVWFWHFISLSVNPNRRLRELSAIIHAKLFEQSDLREEAQSYLLREPNAGTMLAAWALGANDVVPGIANTLKASWNSNIAWHTTTPENQLIDIQDHVDHLISVLIQAIIDPEQLYGQFAPLLAISSKDNADAADSGEHLRDRDGRIRTMGINSIAWVVEGPSTVAHSAWVGPLRELFSSNSSLGTILSSQLPKTSISDGGSAQNDVLPWGYEQRAVRMAGWKFVKTLVKILQNDQLDFVEESPDGDAPLSFKLGFLRNLGCAALRSAWMETDSGVKPSMWDGLLPLIMAFPEVWSVQPIEQASIGTSEHAAAESDSDEDVEDGPMETTPNHATSSHSTTTHGHLAFADFLHFLELGCQGSAIHSYPAIVIVLSTIPETIFPYEPSTLERLFSSLWAAYDGKALNVMPRDRELTGKAFLSSVLDCIVFFFRKLHTPARTSRYEHGLTLQPELALELVPLRWIEHIIQELIHGDLSQNIPLDAAGQLIGGTLKKLEHISSDTTRLAWGVIWEPVLFRRPPPDQNTNVIKLLANMRSAVDGGINEEMIDKILKGKVQVKHVQVQDSAFPVEQARVLVSLWTYLDSAAAPWLAEVTGQAWNAEIVNHMVCSQDTRGIVSFLKGYLNASTVSEISRRAVWTEFVNACTGAEAFAMLRDVLDSVESTAPTPDEGSALLGLSKSWTTDIAGGDGAHSADLGSIIVHWRICFSQTQASEILQFLLSTFILHARELLFSCNDTVTSKIEPIAHVLAITLSSDTSLDFYSWPALDFVDASAFLLILPALPDTIGTSTRLIQCNKAYELWSTHAPIELQSAGRTRAKELMRSILLSCNTLLSARDVLTVAARSALYSDEKMILLEMIPPQCDLDRDLDDLNDNPSPVLAEYDPLISLSDREPDSITLATYDSHGFSKYARVGTLLTMILSEDRHLVRDNLWVFRHLLALQQLCWDFVSATTWPSEVFKTGISAEVHSLLQVIAPLVIYLGNSLLGDHSLEWHGNMILRLQRPRSDVVTPQSAEDIVHQNFLIVTCNSPASRDLRLLRRMMQFALRDVEADVLDLWTSFAQSAYNQHPQAAEAIGSVLAARGVESSRLDRWRNEIASRIPGVSSNSINQIGLPLLRALNCLAPPPESGIVFMPQQRAVYLVQALQKWMSSDEELDASIEALLTTLLRHLLPILQTVRGAHWEFILDILETNLSVETSNTNLYLLLQSLRAMTIILDLSPTNQQLKEIWTPRQHDIFQGVLQLFLASGGNTEQSKTHVRYNSCLAEVIQALPSEQIQPSLFDKLFSLISSESIPVKVTAHYLARKALIQITEQRVLEAAITVPSESPEQTDLAAEKSFELPVVLLGKLAAPISEETNWSNINLLLAWWLALDFFDNISLKVKQDYFDQLRKLNLVKMSLLPCLFRLLNLGVAGEKPFNLGPWHVEEFYLSVYDKTFPPADSVLAAHIYFRALKFIPGLIRTWYSECQDRQLSASISAYTRSHFSPALINEVLAQFRATAASASEVLADDTFTLKVAPSVNEISASYAVDEQEAFEVAIRLPNEYPLRAAEVKDVRGVAGMENRRRAWLFGVQNMAQVKLILSIFFSFSDHKTMSSKV</sequence>
<comment type="subunit">
    <text evidence="1">Component of the ribosome quality control complex (RQC).</text>
</comment>
<protein>
    <recommendedName>
        <fullName evidence="1">E3 ubiquitin-protein ligase listerin</fullName>
        <ecNumber evidence="1">2.3.2.27</ecNumber>
    </recommendedName>
    <alternativeName>
        <fullName evidence="1">RING-type E3 ubiquitin transferase listerin</fullName>
    </alternativeName>
</protein>
<feature type="domain" description="E3 ubiquitin-protein ligase listerin HEAT repeat region" evidence="4">
    <location>
        <begin position="1312"/>
        <end position="1527"/>
    </location>
</feature>
<evidence type="ECO:0000259" key="5">
    <source>
        <dbReference type="Pfam" id="PF23009"/>
    </source>
</evidence>
<evidence type="ECO:0000313" key="6">
    <source>
        <dbReference type="EMBL" id="CAE6449058.1"/>
    </source>
</evidence>